<feature type="compositionally biased region" description="Basic and acidic residues" evidence="1">
    <location>
        <begin position="77"/>
        <end position="96"/>
    </location>
</feature>
<keyword evidence="3" id="KW-1185">Reference proteome</keyword>
<protein>
    <submittedName>
        <fullName evidence="2">Uncharacterized protein</fullName>
    </submittedName>
</protein>
<feature type="region of interest" description="Disordered" evidence="1">
    <location>
        <begin position="1"/>
        <end position="38"/>
    </location>
</feature>
<organism evidence="2 3">
    <name type="scientific">Parasitella parasitica</name>
    <dbReference type="NCBI Taxonomy" id="35722"/>
    <lineage>
        <taxon>Eukaryota</taxon>
        <taxon>Fungi</taxon>
        <taxon>Fungi incertae sedis</taxon>
        <taxon>Mucoromycota</taxon>
        <taxon>Mucoromycotina</taxon>
        <taxon>Mucoromycetes</taxon>
        <taxon>Mucorales</taxon>
        <taxon>Mucorineae</taxon>
        <taxon>Mucoraceae</taxon>
        <taxon>Parasitella</taxon>
    </lineage>
</organism>
<sequence length="265" mass="29939">MESASLPPPHHHHNNSGSNNNSSSTSSLDQDEKYENELKQEIENLKKLALIKRQFLEEHKQQQQQQQQQQQTNKLATQKEKEEQTTVIQHHEEEDKLSPAESISLYTSHLGLIQNVLDEINQPGFVASVSAVANCETQSKRYHQALQNEIATQPYAQQRNESCTEWISLLGRLCQVLLQDGSIGKTAGRVLELLLSSADTRIPISTLQEVSSYCDVDITQVLILVWFVQEFPSVSENRHNIAKTTLCLLAANIIEINETDVVLLF</sequence>
<proteinExistence type="predicted"/>
<dbReference type="EMBL" id="LN730358">
    <property type="protein sequence ID" value="CEP13609.1"/>
    <property type="molecule type" value="Genomic_DNA"/>
</dbReference>
<evidence type="ECO:0000313" key="3">
    <source>
        <dbReference type="Proteomes" id="UP000054107"/>
    </source>
</evidence>
<feature type="compositionally biased region" description="Low complexity" evidence="1">
    <location>
        <begin position="15"/>
        <end position="27"/>
    </location>
</feature>
<gene>
    <name evidence="2" type="primary">PARPA_07724.1 scaffold 30360</name>
</gene>
<dbReference type="AlphaFoldDB" id="A0A0B7N831"/>
<evidence type="ECO:0000313" key="2">
    <source>
        <dbReference type="EMBL" id="CEP13609.1"/>
    </source>
</evidence>
<accession>A0A0B7N831</accession>
<feature type="region of interest" description="Disordered" evidence="1">
    <location>
        <begin position="62"/>
        <end position="96"/>
    </location>
</feature>
<dbReference type="OrthoDB" id="2276093at2759"/>
<reference evidence="2 3" key="1">
    <citation type="submission" date="2014-09" db="EMBL/GenBank/DDBJ databases">
        <authorList>
            <person name="Ellenberger Sabrina"/>
        </authorList>
    </citation>
    <scope>NUCLEOTIDE SEQUENCE [LARGE SCALE GENOMIC DNA]</scope>
    <source>
        <strain evidence="2 3">CBS 412.66</strain>
    </source>
</reference>
<name>A0A0B7N831_9FUNG</name>
<dbReference type="Proteomes" id="UP000054107">
    <property type="component" value="Unassembled WGS sequence"/>
</dbReference>
<evidence type="ECO:0000256" key="1">
    <source>
        <dbReference type="SAM" id="MobiDB-lite"/>
    </source>
</evidence>
<feature type="compositionally biased region" description="Low complexity" evidence="1">
    <location>
        <begin position="62"/>
        <end position="71"/>
    </location>
</feature>